<feature type="transmembrane region" description="Helical" evidence="1">
    <location>
        <begin position="43"/>
        <end position="64"/>
    </location>
</feature>
<protein>
    <submittedName>
        <fullName evidence="2">Uncharacterized protein</fullName>
    </submittedName>
</protein>
<keyword evidence="1" id="KW-1133">Transmembrane helix</keyword>
<accession>A0A8S5UQR1</accession>
<organism evidence="2">
    <name type="scientific">Podoviridae sp. ctQyH19</name>
    <dbReference type="NCBI Taxonomy" id="2825249"/>
    <lineage>
        <taxon>Viruses</taxon>
        <taxon>Duplodnaviria</taxon>
        <taxon>Heunggongvirae</taxon>
        <taxon>Uroviricota</taxon>
        <taxon>Caudoviricetes</taxon>
    </lineage>
</organism>
<sequence length="82" mass="9793">MQILFLILLYSFIVIFSYFLSLVFIASFLCSRDNILDKKISNVIKYLMFVPFLNILLAFLKLLVRFNVFIKEDIEEFNNKNN</sequence>
<reference evidence="2" key="1">
    <citation type="journal article" date="2021" name="Proc. Natl. Acad. Sci. U.S.A.">
        <title>A Catalog of Tens of Thousands of Viruses from Human Metagenomes Reveals Hidden Associations with Chronic Diseases.</title>
        <authorList>
            <person name="Tisza M.J."/>
            <person name="Buck C.B."/>
        </authorList>
    </citation>
    <scope>NUCLEOTIDE SEQUENCE</scope>
    <source>
        <strain evidence="2">CtQyH19</strain>
    </source>
</reference>
<feature type="transmembrane region" description="Helical" evidence="1">
    <location>
        <begin position="6"/>
        <end position="31"/>
    </location>
</feature>
<evidence type="ECO:0000256" key="1">
    <source>
        <dbReference type="SAM" id="Phobius"/>
    </source>
</evidence>
<keyword evidence="1" id="KW-0472">Membrane</keyword>
<dbReference type="EMBL" id="BK016121">
    <property type="protein sequence ID" value="DAF96813.1"/>
    <property type="molecule type" value="Genomic_DNA"/>
</dbReference>
<evidence type="ECO:0000313" key="2">
    <source>
        <dbReference type="EMBL" id="DAF96813.1"/>
    </source>
</evidence>
<proteinExistence type="predicted"/>
<name>A0A8S5UQR1_9CAUD</name>
<keyword evidence="1" id="KW-0812">Transmembrane</keyword>